<reference evidence="10 11" key="1">
    <citation type="submission" date="2017-04" db="EMBL/GenBank/DDBJ databases">
        <authorList>
            <person name="Afonso C.L."/>
            <person name="Miller P.J."/>
            <person name="Scott M.A."/>
            <person name="Spackman E."/>
            <person name="Goraichik I."/>
            <person name="Dimitrov K.M."/>
            <person name="Suarez D.L."/>
            <person name="Swayne D.E."/>
        </authorList>
    </citation>
    <scope>NUCLEOTIDE SEQUENCE [LARGE SCALE GENOMIC DNA]</scope>
    <source>
        <strain evidence="10 11">USBA 355</strain>
    </source>
</reference>
<keyword evidence="4 7" id="KW-0805">Transcription regulation</keyword>
<evidence type="ECO:0000256" key="4">
    <source>
        <dbReference type="ARBA" id="ARBA00023015"/>
    </source>
</evidence>
<comment type="subcellular location">
    <subcellularLocation>
        <location evidence="7">Cytoplasm</location>
        <location evidence="7">Nucleoid</location>
    </subcellularLocation>
</comment>
<proteinExistence type="inferred from homology"/>
<evidence type="ECO:0000256" key="8">
    <source>
        <dbReference type="SAM" id="MobiDB-lite"/>
    </source>
</evidence>
<dbReference type="AlphaFoldDB" id="A0A1Y6CRJ6"/>
<dbReference type="EMBL" id="FWZX01000030">
    <property type="protein sequence ID" value="SMF70991.1"/>
    <property type="molecule type" value="Genomic_DNA"/>
</dbReference>
<accession>A0A1Y6CRJ6</accession>
<dbReference type="PANTHER" id="PTHR34701:SF1">
    <property type="entry name" value="TRANSCRIPTIONAL REGULATOR MRAZ"/>
    <property type="match status" value="1"/>
</dbReference>
<dbReference type="PANTHER" id="PTHR34701">
    <property type="entry name" value="TRANSCRIPTIONAL REGULATOR MRAZ"/>
    <property type="match status" value="1"/>
</dbReference>
<dbReference type="CDD" id="cd16320">
    <property type="entry name" value="MraZ_N"/>
    <property type="match status" value="1"/>
</dbReference>
<evidence type="ECO:0000256" key="1">
    <source>
        <dbReference type="ARBA" id="ARBA00013860"/>
    </source>
</evidence>
<dbReference type="SUPFAM" id="SSF89447">
    <property type="entry name" value="AbrB/MazE/MraZ-like"/>
    <property type="match status" value="1"/>
</dbReference>
<feature type="domain" description="SpoVT-AbrB" evidence="9">
    <location>
        <begin position="84"/>
        <end position="127"/>
    </location>
</feature>
<dbReference type="Pfam" id="PF02381">
    <property type="entry name" value="MraZ"/>
    <property type="match status" value="1"/>
</dbReference>
<dbReference type="InterPro" id="IPR037914">
    <property type="entry name" value="SpoVT-AbrB_sf"/>
</dbReference>
<evidence type="ECO:0000256" key="7">
    <source>
        <dbReference type="HAMAP-Rule" id="MF_01008"/>
    </source>
</evidence>
<feature type="region of interest" description="Disordered" evidence="8">
    <location>
        <begin position="137"/>
        <end position="157"/>
    </location>
</feature>
<dbReference type="Proteomes" id="UP000192917">
    <property type="component" value="Unassembled WGS sequence"/>
</dbReference>
<evidence type="ECO:0000313" key="11">
    <source>
        <dbReference type="Proteomes" id="UP000192917"/>
    </source>
</evidence>
<dbReference type="GO" id="GO:0003700">
    <property type="term" value="F:DNA-binding transcription factor activity"/>
    <property type="evidence" value="ECO:0007669"/>
    <property type="project" value="UniProtKB-UniRule"/>
</dbReference>
<evidence type="ECO:0000256" key="5">
    <source>
        <dbReference type="ARBA" id="ARBA00023125"/>
    </source>
</evidence>
<comment type="subunit">
    <text evidence="7">Forms oligomers.</text>
</comment>
<dbReference type="InterPro" id="IPR003444">
    <property type="entry name" value="MraZ"/>
</dbReference>
<keyword evidence="2 7" id="KW-0963">Cytoplasm</keyword>
<name>A0A1Y6CRJ6_9PROT</name>
<dbReference type="InterPro" id="IPR007159">
    <property type="entry name" value="SpoVT-AbrB_dom"/>
</dbReference>
<evidence type="ECO:0000256" key="3">
    <source>
        <dbReference type="ARBA" id="ARBA00022737"/>
    </source>
</evidence>
<dbReference type="InterPro" id="IPR038619">
    <property type="entry name" value="MraZ_sf"/>
</dbReference>
<keyword evidence="6 7" id="KW-0804">Transcription</keyword>
<feature type="domain" description="SpoVT-AbrB" evidence="9">
    <location>
        <begin position="8"/>
        <end position="55"/>
    </location>
</feature>
<evidence type="ECO:0000259" key="9">
    <source>
        <dbReference type="PROSITE" id="PS51740"/>
    </source>
</evidence>
<dbReference type="GO" id="GO:0009295">
    <property type="term" value="C:nucleoid"/>
    <property type="evidence" value="ECO:0007669"/>
    <property type="project" value="UniProtKB-SubCell"/>
</dbReference>
<evidence type="ECO:0000313" key="10">
    <source>
        <dbReference type="EMBL" id="SMF70991.1"/>
    </source>
</evidence>
<sequence length="157" mass="17194">MRQPFLGTHINKIDAKGRVSVPAAFRQVLAEDAFKGVVCFPSYKVDAIEGCAMAFMTELVSSVDDYELFSDEQQALSDVIFGTSSELAWDANGRIQLPPDLLEMAGIADTAAFVGMGKTFRIWQPEALARNQAERRAQARDKGLSLRLPGARPRSDA</sequence>
<evidence type="ECO:0000256" key="2">
    <source>
        <dbReference type="ARBA" id="ARBA00022490"/>
    </source>
</evidence>
<dbReference type="GO" id="GO:0005737">
    <property type="term" value="C:cytoplasm"/>
    <property type="evidence" value="ECO:0007669"/>
    <property type="project" value="UniProtKB-UniRule"/>
</dbReference>
<gene>
    <name evidence="7" type="primary">mraZ</name>
    <name evidence="10" type="ORF">SAMN05428998_1307</name>
</gene>
<comment type="similarity">
    <text evidence="7">Belongs to the MraZ family.</text>
</comment>
<dbReference type="STRING" id="560819.SAMN05428998_1307"/>
<dbReference type="PROSITE" id="PS51740">
    <property type="entry name" value="SPOVT_ABRB"/>
    <property type="match status" value="2"/>
</dbReference>
<keyword evidence="3" id="KW-0677">Repeat</keyword>
<dbReference type="InterPro" id="IPR035642">
    <property type="entry name" value="MraZ_N"/>
</dbReference>
<dbReference type="InterPro" id="IPR020603">
    <property type="entry name" value="MraZ_dom"/>
</dbReference>
<organism evidence="10 11">
    <name type="scientific">Tistlia consotensis USBA 355</name>
    <dbReference type="NCBI Taxonomy" id="560819"/>
    <lineage>
        <taxon>Bacteria</taxon>
        <taxon>Pseudomonadati</taxon>
        <taxon>Pseudomonadota</taxon>
        <taxon>Alphaproteobacteria</taxon>
        <taxon>Rhodospirillales</taxon>
        <taxon>Rhodovibrionaceae</taxon>
        <taxon>Tistlia</taxon>
    </lineage>
</organism>
<dbReference type="HAMAP" id="MF_01008">
    <property type="entry name" value="MraZ"/>
    <property type="match status" value="1"/>
</dbReference>
<dbReference type="CDD" id="cd16321">
    <property type="entry name" value="MraZ_C"/>
    <property type="match status" value="1"/>
</dbReference>
<keyword evidence="11" id="KW-1185">Reference proteome</keyword>
<dbReference type="RefSeq" id="WP_218822953.1">
    <property type="nucleotide sequence ID" value="NZ_FWZX01000030.1"/>
</dbReference>
<protein>
    <recommendedName>
        <fullName evidence="1 7">Transcriptional regulator MraZ</fullName>
    </recommendedName>
</protein>
<dbReference type="GO" id="GO:2000143">
    <property type="term" value="P:negative regulation of DNA-templated transcription initiation"/>
    <property type="evidence" value="ECO:0007669"/>
    <property type="project" value="TreeGrafter"/>
</dbReference>
<dbReference type="InterPro" id="IPR035644">
    <property type="entry name" value="MraZ_C"/>
</dbReference>
<dbReference type="Gene3D" id="3.40.1550.20">
    <property type="entry name" value="Transcriptional regulator MraZ domain"/>
    <property type="match status" value="1"/>
</dbReference>
<keyword evidence="5 7" id="KW-0238">DNA-binding</keyword>
<dbReference type="GO" id="GO:0000976">
    <property type="term" value="F:transcription cis-regulatory region binding"/>
    <property type="evidence" value="ECO:0007669"/>
    <property type="project" value="TreeGrafter"/>
</dbReference>
<evidence type="ECO:0000256" key="6">
    <source>
        <dbReference type="ARBA" id="ARBA00023163"/>
    </source>
</evidence>